<name>M2TVV2_COCH5</name>
<dbReference type="Proteomes" id="UP000016936">
    <property type="component" value="Unassembled WGS sequence"/>
</dbReference>
<dbReference type="HOGENOM" id="CLU_202717_0_0_1"/>
<evidence type="ECO:0000313" key="2">
    <source>
        <dbReference type="Proteomes" id="UP000016936"/>
    </source>
</evidence>
<accession>M2TVV2</accession>
<keyword evidence="2" id="KW-1185">Reference proteome</keyword>
<protein>
    <submittedName>
        <fullName evidence="1">Uncharacterized protein</fullName>
    </submittedName>
</protein>
<sequence length="55" mass="6170">MRKKRLTTSKTTPRAVRRSSSVAGLLYDISDSQRIPLGTSHDTAFKYVFVENGEP</sequence>
<dbReference type="AlphaFoldDB" id="M2TVV2"/>
<evidence type="ECO:0000313" key="1">
    <source>
        <dbReference type="EMBL" id="EMD85831.1"/>
    </source>
</evidence>
<dbReference type="EMBL" id="KB445587">
    <property type="protein sequence ID" value="EMD85831.1"/>
    <property type="molecule type" value="Genomic_DNA"/>
</dbReference>
<proteinExistence type="predicted"/>
<reference evidence="1 2" key="1">
    <citation type="journal article" date="2012" name="PLoS Pathog.">
        <title>Diverse lifestyles and strategies of plant pathogenesis encoded in the genomes of eighteen Dothideomycetes fungi.</title>
        <authorList>
            <person name="Ohm R.A."/>
            <person name="Feau N."/>
            <person name="Henrissat B."/>
            <person name="Schoch C.L."/>
            <person name="Horwitz B.A."/>
            <person name="Barry K.W."/>
            <person name="Condon B.J."/>
            <person name="Copeland A.C."/>
            <person name="Dhillon B."/>
            <person name="Glaser F."/>
            <person name="Hesse C.N."/>
            <person name="Kosti I."/>
            <person name="LaButti K."/>
            <person name="Lindquist E.A."/>
            <person name="Lucas S."/>
            <person name="Salamov A.A."/>
            <person name="Bradshaw R.E."/>
            <person name="Ciuffetti L."/>
            <person name="Hamelin R.C."/>
            <person name="Kema G.H.J."/>
            <person name="Lawrence C."/>
            <person name="Scott J.A."/>
            <person name="Spatafora J.W."/>
            <person name="Turgeon B.G."/>
            <person name="de Wit P.J.G.M."/>
            <person name="Zhong S."/>
            <person name="Goodwin S.B."/>
            <person name="Grigoriev I.V."/>
        </authorList>
    </citation>
    <scope>NUCLEOTIDE SEQUENCE [LARGE SCALE GENOMIC DNA]</scope>
    <source>
        <strain evidence="2">C5 / ATCC 48332 / race O</strain>
    </source>
</reference>
<gene>
    <name evidence="1" type="ORF">COCHEDRAFT_1161241</name>
</gene>
<organism evidence="1 2">
    <name type="scientific">Cochliobolus heterostrophus (strain C5 / ATCC 48332 / race O)</name>
    <name type="common">Southern corn leaf blight fungus</name>
    <name type="synonym">Bipolaris maydis</name>
    <dbReference type="NCBI Taxonomy" id="701091"/>
    <lineage>
        <taxon>Eukaryota</taxon>
        <taxon>Fungi</taxon>
        <taxon>Dikarya</taxon>
        <taxon>Ascomycota</taxon>
        <taxon>Pezizomycotina</taxon>
        <taxon>Dothideomycetes</taxon>
        <taxon>Pleosporomycetidae</taxon>
        <taxon>Pleosporales</taxon>
        <taxon>Pleosporineae</taxon>
        <taxon>Pleosporaceae</taxon>
        <taxon>Bipolaris</taxon>
    </lineage>
</organism>
<reference evidence="2" key="2">
    <citation type="journal article" date="2013" name="PLoS Genet.">
        <title>Comparative genome structure, secondary metabolite, and effector coding capacity across Cochliobolus pathogens.</title>
        <authorList>
            <person name="Condon B.J."/>
            <person name="Leng Y."/>
            <person name="Wu D."/>
            <person name="Bushley K.E."/>
            <person name="Ohm R.A."/>
            <person name="Otillar R."/>
            <person name="Martin J."/>
            <person name="Schackwitz W."/>
            <person name="Grimwood J."/>
            <person name="MohdZainudin N."/>
            <person name="Xue C."/>
            <person name="Wang R."/>
            <person name="Manning V.A."/>
            <person name="Dhillon B."/>
            <person name="Tu Z.J."/>
            <person name="Steffenson B.J."/>
            <person name="Salamov A."/>
            <person name="Sun H."/>
            <person name="Lowry S."/>
            <person name="LaButti K."/>
            <person name="Han J."/>
            <person name="Copeland A."/>
            <person name="Lindquist E."/>
            <person name="Barry K."/>
            <person name="Schmutz J."/>
            <person name="Baker S.E."/>
            <person name="Ciuffetti L.M."/>
            <person name="Grigoriev I.V."/>
            <person name="Zhong S."/>
            <person name="Turgeon B.G."/>
        </authorList>
    </citation>
    <scope>NUCLEOTIDE SEQUENCE [LARGE SCALE GENOMIC DNA]</scope>
    <source>
        <strain evidence="2">C5 / ATCC 48332 / race O</strain>
    </source>
</reference>